<reference evidence="1 2" key="1">
    <citation type="submission" date="2016-11" db="EMBL/GenBank/DDBJ databases">
        <authorList>
            <person name="Jaros S."/>
            <person name="Januszkiewicz K."/>
            <person name="Wedrychowicz H."/>
        </authorList>
    </citation>
    <scope>NUCLEOTIDE SEQUENCE [LARGE SCALE GENOMIC DNA]</scope>
    <source>
        <strain evidence="1 2">DSM 29431</strain>
    </source>
</reference>
<dbReference type="AlphaFoldDB" id="A0A1M5RY25"/>
<keyword evidence="2" id="KW-1185">Reference proteome</keyword>
<gene>
    <name evidence="1" type="ORF">SAMN05443551_1937</name>
</gene>
<sequence>MSQLRTAISKLSSRTAETVRQARREEHDANSLAPALHALIDETVLPREIALLADGIVSARLSIANRRLNGVTLDPLHKNVKTQPPETANDFASLIRHACTIGHAYTLRPSGRGQAFTENGPSCTGAQLVRALGKASADTLFDTLKPLSTAYLLYGAGGSECEASGPSDLLTALRIANASDADASQEKANRKAKDLPAKPTCLVLPLNETTRIMIAASNQKRAIFAIDEQNVSASARAWMF</sequence>
<evidence type="ECO:0000313" key="1">
    <source>
        <dbReference type="EMBL" id="SHH31262.1"/>
    </source>
</evidence>
<accession>A0A1M5RY25</accession>
<protein>
    <submittedName>
        <fullName evidence="1">Uncharacterized protein</fullName>
    </submittedName>
</protein>
<name>A0A1M5RY25_9RHOB</name>
<dbReference type="STRING" id="996342.SAMN05443551_1937"/>
<dbReference type="EMBL" id="FQXC01000002">
    <property type="protein sequence ID" value="SHH31262.1"/>
    <property type="molecule type" value="Genomic_DNA"/>
</dbReference>
<proteinExistence type="predicted"/>
<organism evidence="1 2">
    <name type="scientific">Marivita hallyeonensis</name>
    <dbReference type="NCBI Taxonomy" id="996342"/>
    <lineage>
        <taxon>Bacteria</taxon>
        <taxon>Pseudomonadati</taxon>
        <taxon>Pseudomonadota</taxon>
        <taxon>Alphaproteobacteria</taxon>
        <taxon>Rhodobacterales</taxon>
        <taxon>Roseobacteraceae</taxon>
        <taxon>Marivita</taxon>
    </lineage>
</organism>
<dbReference type="Proteomes" id="UP000184221">
    <property type="component" value="Unassembled WGS sequence"/>
</dbReference>
<evidence type="ECO:0000313" key="2">
    <source>
        <dbReference type="Proteomes" id="UP000184221"/>
    </source>
</evidence>